<protein>
    <submittedName>
        <fullName evidence="1">Uncharacterized protein</fullName>
    </submittedName>
</protein>
<evidence type="ECO:0000313" key="1">
    <source>
        <dbReference type="EMBL" id="MFB9074117.1"/>
    </source>
</evidence>
<evidence type="ECO:0000313" key="2">
    <source>
        <dbReference type="Proteomes" id="UP001589575"/>
    </source>
</evidence>
<accession>A0ABV5G594</accession>
<comment type="caution">
    <text evidence="1">The sequence shown here is derived from an EMBL/GenBank/DDBJ whole genome shotgun (WGS) entry which is preliminary data.</text>
</comment>
<gene>
    <name evidence="1" type="ORF">ACFFX0_24135</name>
</gene>
<proteinExistence type="predicted"/>
<dbReference type="EMBL" id="JBHMFI010000002">
    <property type="protein sequence ID" value="MFB9074117.1"/>
    <property type="molecule type" value="Genomic_DNA"/>
</dbReference>
<keyword evidence="2" id="KW-1185">Reference proteome</keyword>
<dbReference type="Proteomes" id="UP001589575">
    <property type="component" value="Unassembled WGS sequence"/>
</dbReference>
<sequence length="67" mass="7392">MCPGPSQIWQCPGRHGRLRWSDTHLGCAAPRPRRGGRDRCHCVAGQCRVGASCRWLPCPPPELVTTV</sequence>
<reference evidence="1 2" key="1">
    <citation type="submission" date="2024-09" db="EMBL/GenBank/DDBJ databases">
        <authorList>
            <person name="Sun Q."/>
            <person name="Mori K."/>
        </authorList>
    </citation>
    <scope>NUCLEOTIDE SEQUENCE [LARGE SCALE GENOMIC DNA]</scope>
    <source>
        <strain evidence="1 2">CCM 7609</strain>
    </source>
</reference>
<organism evidence="1 2">
    <name type="scientific">Citricoccus parietis</name>
    <dbReference type="NCBI Taxonomy" id="592307"/>
    <lineage>
        <taxon>Bacteria</taxon>
        <taxon>Bacillati</taxon>
        <taxon>Actinomycetota</taxon>
        <taxon>Actinomycetes</taxon>
        <taxon>Micrococcales</taxon>
        <taxon>Micrococcaceae</taxon>
        <taxon>Citricoccus</taxon>
    </lineage>
</organism>
<name>A0ABV5G594_9MICC</name>